<feature type="coiled-coil region" evidence="1">
    <location>
        <begin position="62"/>
        <end position="89"/>
    </location>
</feature>
<organism evidence="2 3">
    <name type="scientific">Nitzschia inconspicua</name>
    <dbReference type="NCBI Taxonomy" id="303405"/>
    <lineage>
        <taxon>Eukaryota</taxon>
        <taxon>Sar</taxon>
        <taxon>Stramenopiles</taxon>
        <taxon>Ochrophyta</taxon>
        <taxon>Bacillariophyta</taxon>
        <taxon>Bacillariophyceae</taxon>
        <taxon>Bacillariophycidae</taxon>
        <taxon>Bacillariales</taxon>
        <taxon>Bacillariaceae</taxon>
        <taxon>Nitzschia</taxon>
    </lineage>
</organism>
<proteinExistence type="predicted"/>
<dbReference type="AlphaFoldDB" id="A0A9K3Q2P6"/>
<dbReference type="OrthoDB" id="3261131at2759"/>
<dbReference type="Proteomes" id="UP000693970">
    <property type="component" value="Unassembled WGS sequence"/>
</dbReference>
<reference evidence="2" key="2">
    <citation type="submission" date="2021-04" db="EMBL/GenBank/DDBJ databases">
        <authorList>
            <person name="Podell S."/>
        </authorList>
    </citation>
    <scope>NUCLEOTIDE SEQUENCE</scope>
    <source>
        <strain evidence="2">Hildebrandi</strain>
    </source>
</reference>
<protein>
    <recommendedName>
        <fullName evidence="4">Protein kinase domain-containing protein</fullName>
    </recommendedName>
</protein>
<comment type="caution">
    <text evidence="2">The sequence shown here is derived from an EMBL/GenBank/DDBJ whole genome shotgun (WGS) entry which is preliminary data.</text>
</comment>
<reference evidence="2" key="1">
    <citation type="journal article" date="2021" name="Sci. Rep.">
        <title>Diploid genomic architecture of Nitzschia inconspicua, an elite biomass production diatom.</title>
        <authorList>
            <person name="Oliver A."/>
            <person name="Podell S."/>
            <person name="Pinowska A."/>
            <person name="Traller J.C."/>
            <person name="Smith S.R."/>
            <person name="McClure R."/>
            <person name="Beliaev A."/>
            <person name="Bohutskyi P."/>
            <person name="Hill E.A."/>
            <person name="Rabines A."/>
            <person name="Zheng H."/>
            <person name="Allen L.Z."/>
            <person name="Kuo A."/>
            <person name="Grigoriev I.V."/>
            <person name="Allen A.E."/>
            <person name="Hazlebeck D."/>
            <person name="Allen E.E."/>
        </authorList>
    </citation>
    <scope>NUCLEOTIDE SEQUENCE</scope>
    <source>
        <strain evidence="2">Hildebrandi</strain>
    </source>
</reference>
<name>A0A9K3Q2P6_9STRA</name>
<keyword evidence="1" id="KW-0175">Coiled coil</keyword>
<dbReference type="EMBL" id="JAGRRH010000006">
    <property type="protein sequence ID" value="KAG7368215.1"/>
    <property type="molecule type" value="Genomic_DNA"/>
</dbReference>
<sequence>MSCDEFRMGVQKAYGKEITDELWDEVAKMPTWGYVKSFEFAALLIQQHVETKSTIAEKDSTIAKMKSTIHEKDDKLVELETKLKRIKEQQRFLEQPKKQLIVSSVSEAAKNPIYLKSFRTRQVAQELCQGGFVCHKYFIEFTKAARLMTNGEDSRNQELKVLKSTMEKVKSELDKQYEDLLLQRVQNSLYPEEYLDEEAPQSALAADMLRFAVSKLLEIRRSQSNAGDVLESYPHISVSHQFGIVSSVNLETTDIIGMLKKIVNTSGTCNSSETLPSQSFKSNEPVASTGFGSITSFARSKINFRVDILCWFRHGGQASGGCCCCLASVEYKPDHKDSVQREAQADMYASNIQILHQKPCLSVDIAGGNDISTWIISVHALVQRQSENEPLWDKSLLYRSKGTTAIVRLASGLIAAAPFFQKNMQDFGNRLGPVVGVADDRVFKAYDEATTRNPNIDLVREFVDERAQLWRSEDQKLEIIEMCYHENNWNDGKSVASFASILEKLSQLHAKGLVHGDIRLANLLSSGYIVDFDFVGRDYYPEGLNQLKTDGRRHKEVDDAIVSNSVQNIKPAVQHDTYSMAQVMKLFQVQGEWWEQAIAEVESGNLDVAINNLRKRGNAVAHLNSLIYSHGIGPSPLKALF</sequence>
<evidence type="ECO:0008006" key="4">
    <source>
        <dbReference type="Google" id="ProtNLM"/>
    </source>
</evidence>
<gene>
    <name evidence="2" type="ORF">IV203_030958</name>
</gene>
<evidence type="ECO:0000256" key="1">
    <source>
        <dbReference type="SAM" id="Coils"/>
    </source>
</evidence>
<keyword evidence="3" id="KW-1185">Reference proteome</keyword>
<evidence type="ECO:0000313" key="2">
    <source>
        <dbReference type="EMBL" id="KAG7368215.1"/>
    </source>
</evidence>
<evidence type="ECO:0000313" key="3">
    <source>
        <dbReference type="Proteomes" id="UP000693970"/>
    </source>
</evidence>
<accession>A0A9K3Q2P6</accession>